<sequence length="252" mass="28028">MSSTHPLDAWQPAKMDRDEFRGLLRTSFNDYHSFATLDAPHRYSRVRVLTLCWEADLTEGLNFDPLINKITDVFRRHYNYATRHCSIPRDNGNEPRDNGNDTDINMDKDEDDSLLIVYYIGLAQSDASTFRLYPSTPPTKGVQASVDWSHATNRTTKAANCDVLLLMDSCYSSLGAGPGCYEEVLAATSHAGQARWDGPSSFTFTLAEELAHTAGKRLIVTATELFAIVAARAFSKDRGDRGGEEHAQRNSG</sequence>
<reference evidence="1" key="1">
    <citation type="journal article" date="2020" name="Phytopathology">
        <title>Genome Sequence Resources of Colletotrichum truncatum, C. plurivorum, C. musicola, and C. sojae: Four Species Pathogenic to Soybean (Glycine max).</title>
        <authorList>
            <person name="Rogerio F."/>
            <person name="Boufleur T.R."/>
            <person name="Ciampi-Guillardi M."/>
            <person name="Sukno S.A."/>
            <person name="Thon M.R."/>
            <person name="Massola Junior N.S."/>
            <person name="Baroncelli R."/>
        </authorList>
    </citation>
    <scope>NUCLEOTIDE SEQUENCE</scope>
    <source>
        <strain evidence="1">LFN00145</strain>
    </source>
</reference>
<evidence type="ECO:0000313" key="2">
    <source>
        <dbReference type="Proteomes" id="UP000654918"/>
    </source>
</evidence>
<organism evidence="1 2">
    <name type="scientific">Colletotrichum plurivorum</name>
    <dbReference type="NCBI Taxonomy" id="2175906"/>
    <lineage>
        <taxon>Eukaryota</taxon>
        <taxon>Fungi</taxon>
        <taxon>Dikarya</taxon>
        <taxon>Ascomycota</taxon>
        <taxon>Pezizomycotina</taxon>
        <taxon>Sordariomycetes</taxon>
        <taxon>Hypocreomycetidae</taxon>
        <taxon>Glomerellales</taxon>
        <taxon>Glomerellaceae</taxon>
        <taxon>Colletotrichum</taxon>
        <taxon>Colletotrichum orchidearum species complex</taxon>
    </lineage>
</organism>
<proteinExistence type="predicted"/>
<name>A0A8H6JZQ1_9PEZI</name>
<evidence type="ECO:0000313" key="1">
    <source>
        <dbReference type="EMBL" id="KAF6822055.1"/>
    </source>
</evidence>
<comment type="caution">
    <text evidence="1">The sequence shown here is derived from an EMBL/GenBank/DDBJ whole genome shotgun (WGS) entry which is preliminary data.</text>
</comment>
<protein>
    <submittedName>
        <fullName evidence="1">Uncharacterized protein</fullName>
    </submittedName>
</protein>
<dbReference type="EMBL" id="WIGO01000247">
    <property type="protein sequence ID" value="KAF6822055.1"/>
    <property type="molecule type" value="Genomic_DNA"/>
</dbReference>
<gene>
    <name evidence="1" type="ORF">CPLU01_12235</name>
</gene>
<accession>A0A8H6JZQ1</accession>
<keyword evidence="2" id="KW-1185">Reference proteome</keyword>
<dbReference type="Proteomes" id="UP000654918">
    <property type="component" value="Unassembled WGS sequence"/>
</dbReference>
<dbReference type="AlphaFoldDB" id="A0A8H6JZQ1"/>